<evidence type="ECO:0000256" key="4">
    <source>
        <dbReference type="PROSITE-ProRule" id="PRU00169"/>
    </source>
</evidence>
<dbReference type="InterPro" id="IPR020449">
    <property type="entry name" value="Tscrpt_reg_AraC-type_HTH"/>
</dbReference>
<feature type="domain" description="HTH araC/xylS-type" evidence="6">
    <location>
        <begin position="159"/>
        <end position="257"/>
    </location>
</feature>
<dbReference type="AlphaFoldDB" id="A0A4R3UT17"/>
<feature type="compositionally biased region" description="Basic and acidic residues" evidence="5">
    <location>
        <begin position="254"/>
        <end position="270"/>
    </location>
</feature>
<dbReference type="GO" id="GO:0043565">
    <property type="term" value="F:sequence-specific DNA binding"/>
    <property type="evidence" value="ECO:0007669"/>
    <property type="project" value="InterPro"/>
</dbReference>
<evidence type="ECO:0000256" key="3">
    <source>
        <dbReference type="ARBA" id="ARBA00023163"/>
    </source>
</evidence>
<dbReference type="SMART" id="SM00448">
    <property type="entry name" value="REC"/>
    <property type="match status" value="1"/>
</dbReference>
<dbReference type="PRINTS" id="PR00032">
    <property type="entry name" value="HTHARAC"/>
</dbReference>
<dbReference type="Gene3D" id="1.10.10.60">
    <property type="entry name" value="Homeodomain-like"/>
    <property type="match status" value="1"/>
</dbReference>
<dbReference type="PROSITE" id="PS00041">
    <property type="entry name" value="HTH_ARAC_FAMILY_1"/>
    <property type="match status" value="1"/>
</dbReference>
<evidence type="ECO:0000256" key="5">
    <source>
        <dbReference type="SAM" id="MobiDB-lite"/>
    </source>
</evidence>
<dbReference type="InterPro" id="IPR018062">
    <property type="entry name" value="HTH_AraC-typ_CS"/>
</dbReference>
<comment type="caution">
    <text evidence="4">Lacks conserved residue(s) required for the propagation of feature annotation.</text>
</comment>
<keyword evidence="9" id="KW-1185">Reference proteome</keyword>
<feature type="domain" description="Response regulatory" evidence="7">
    <location>
        <begin position="9"/>
        <end position="125"/>
    </location>
</feature>
<dbReference type="Gene3D" id="3.40.50.2300">
    <property type="match status" value="1"/>
</dbReference>
<keyword evidence="3" id="KW-0804">Transcription</keyword>
<gene>
    <name evidence="8" type="ORF">EV686_11022</name>
</gene>
<sequence length="276" mass="30373">MVYSLPANLHVLLIDGQGNLDGFHRSFRTGGVKTTLTHDGERGYARAIALRPDVILLGLPLKKGNGMAMLQMLKANAATAEIPVLVLSDGLHPQERLDAFRYGAVDCILLPAKDGEVRARIAIHLGLAGRNNGNPQLEQAGAKPSDAANAQDEDDILVNAARMHVRDHLAEIPNTRTIAHRLDVSDRRLIEAFRRCLNMTPFEYLRKERMQRAEILLKSTPLPLQALAAEVGYSSAANFVTAFREYHGMPPAQYRREKMAPRARRGKADKGSSSQA</sequence>
<evidence type="ECO:0000256" key="2">
    <source>
        <dbReference type="ARBA" id="ARBA00023125"/>
    </source>
</evidence>
<feature type="region of interest" description="Disordered" evidence="5">
    <location>
        <begin position="251"/>
        <end position="276"/>
    </location>
</feature>
<dbReference type="InterPro" id="IPR011006">
    <property type="entry name" value="CheY-like_superfamily"/>
</dbReference>
<dbReference type="SMART" id="SM00342">
    <property type="entry name" value="HTH_ARAC"/>
    <property type="match status" value="1"/>
</dbReference>
<dbReference type="Proteomes" id="UP000294692">
    <property type="component" value="Unassembled WGS sequence"/>
</dbReference>
<evidence type="ECO:0000259" key="7">
    <source>
        <dbReference type="PROSITE" id="PS50110"/>
    </source>
</evidence>
<dbReference type="Pfam" id="PF12833">
    <property type="entry name" value="HTH_18"/>
    <property type="match status" value="1"/>
</dbReference>
<dbReference type="InterPro" id="IPR018060">
    <property type="entry name" value="HTH_AraC"/>
</dbReference>
<dbReference type="GO" id="GO:0000160">
    <property type="term" value="P:phosphorelay signal transduction system"/>
    <property type="evidence" value="ECO:0007669"/>
    <property type="project" value="InterPro"/>
</dbReference>
<evidence type="ECO:0000313" key="9">
    <source>
        <dbReference type="Proteomes" id="UP000294692"/>
    </source>
</evidence>
<dbReference type="Pfam" id="PF00072">
    <property type="entry name" value="Response_reg"/>
    <property type="match status" value="1"/>
</dbReference>
<name>A0A4R3UT17_9BURK</name>
<keyword evidence="2 8" id="KW-0238">DNA-binding</keyword>
<evidence type="ECO:0000259" key="6">
    <source>
        <dbReference type="PROSITE" id="PS01124"/>
    </source>
</evidence>
<dbReference type="EMBL" id="SMBX01000010">
    <property type="protein sequence ID" value="TCU93857.1"/>
    <property type="molecule type" value="Genomic_DNA"/>
</dbReference>
<reference evidence="8 9" key="1">
    <citation type="submission" date="2019-03" db="EMBL/GenBank/DDBJ databases">
        <title>Genomic Encyclopedia of Type Strains, Phase IV (KMG-IV): sequencing the most valuable type-strain genomes for metagenomic binning, comparative biology and taxonomic classification.</title>
        <authorList>
            <person name="Goeker M."/>
        </authorList>
    </citation>
    <scope>NUCLEOTIDE SEQUENCE [LARGE SCALE GENOMIC DNA]</scope>
    <source>
        <strain evidence="8 9">DSM 100048</strain>
    </source>
</reference>
<dbReference type="InterPro" id="IPR053142">
    <property type="entry name" value="PchR_regulatory_protein"/>
</dbReference>
<dbReference type="RefSeq" id="WP_165972645.1">
    <property type="nucleotide sequence ID" value="NZ_SMBX01000010.1"/>
</dbReference>
<proteinExistence type="predicted"/>
<dbReference type="SUPFAM" id="SSF46689">
    <property type="entry name" value="Homeodomain-like"/>
    <property type="match status" value="2"/>
</dbReference>
<dbReference type="PANTHER" id="PTHR47893">
    <property type="entry name" value="REGULATORY PROTEIN PCHR"/>
    <property type="match status" value="1"/>
</dbReference>
<accession>A0A4R3UT17</accession>
<dbReference type="SUPFAM" id="SSF52172">
    <property type="entry name" value="CheY-like"/>
    <property type="match status" value="1"/>
</dbReference>
<organism evidence="8 9">
    <name type="scientific">Paracandidimonas soli</name>
    <dbReference type="NCBI Taxonomy" id="1917182"/>
    <lineage>
        <taxon>Bacteria</taxon>
        <taxon>Pseudomonadati</taxon>
        <taxon>Pseudomonadota</taxon>
        <taxon>Betaproteobacteria</taxon>
        <taxon>Burkholderiales</taxon>
        <taxon>Alcaligenaceae</taxon>
        <taxon>Paracandidimonas</taxon>
    </lineage>
</organism>
<dbReference type="PROSITE" id="PS50110">
    <property type="entry name" value="RESPONSE_REGULATORY"/>
    <property type="match status" value="1"/>
</dbReference>
<evidence type="ECO:0000313" key="8">
    <source>
        <dbReference type="EMBL" id="TCU93857.1"/>
    </source>
</evidence>
<evidence type="ECO:0000256" key="1">
    <source>
        <dbReference type="ARBA" id="ARBA00023015"/>
    </source>
</evidence>
<protein>
    <submittedName>
        <fullName evidence="8">AraC-like DNA-binding protein</fullName>
    </submittedName>
</protein>
<dbReference type="PANTHER" id="PTHR47893:SF1">
    <property type="entry name" value="REGULATORY PROTEIN PCHR"/>
    <property type="match status" value="1"/>
</dbReference>
<dbReference type="InterPro" id="IPR009057">
    <property type="entry name" value="Homeodomain-like_sf"/>
</dbReference>
<comment type="caution">
    <text evidence="8">The sequence shown here is derived from an EMBL/GenBank/DDBJ whole genome shotgun (WGS) entry which is preliminary data.</text>
</comment>
<dbReference type="InterPro" id="IPR001789">
    <property type="entry name" value="Sig_transdc_resp-reg_receiver"/>
</dbReference>
<keyword evidence="1" id="KW-0805">Transcription regulation</keyword>
<dbReference type="GO" id="GO:0003700">
    <property type="term" value="F:DNA-binding transcription factor activity"/>
    <property type="evidence" value="ECO:0007669"/>
    <property type="project" value="InterPro"/>
</dbReference>
<dbReference type="PROSITE" id="PS01124">
    <property type="entry name" value="HTH_ARAC_FAMILY_2"/>
    <property type="match status" value="1"/>
</dbReference>